<proteinExistence type="predicted"/>
<name>A0AAV5FVR2_ELECO</name>
<dbReference type="AlphaFoldDB" id="A0AAV5FVR2"/>
<protein>
    <submittedName>
        <fullName evidence="1">Uncharacterized protein</fullName>
    </submittedName>
</protein>
<reference evidence="1" key="2">
    <citation type="submission" date="2021-12" db="EMBL/GenBank/DDBJ databases">
        <title>Resequencing data analysis of finger millet.</title>
        <authorList>
            <person name="Hatakeyama M."/>
            <person name="Aluri S."/>
            <person name="Balachadran M.T."/>
            <person name="Sivarajan S.R."/>
            <person name="Poveda L."/>
            <person name="Shimizu-Inatsugi R."/>
            <person name="Schlapbach R."/>
            <person name="Sreeman S.M."/>
            <person name="Shimizu K.K."/>
        </authorList>
    </citation>
    <scope>NUCLEOTIDE SEQUENCE</scope>
</reference>
<organism evidence="1 2">
    <name type="scientific">Eleusine coracana subsp. coracana</name>
    <dbReference type="NCBI Taxonomy" id="191504"/>
    <lineage>
        <taxon>Eukaryota</taxon>
        <taxon>Viridiplantae</taxon>
        <taxon>Streptophyta</taxon>
        <taxon>Embryophyta</taxon>
        <taxon>Tracheophyta</taxon>
        <taxon>Spermatophyta</taxon>
        <taxon>Magnoliopsida</taxon>
        <taxon>Liliopsida</taxon>
        <taxon>Poales</taxon>
        <taxon>Poaceae</taxon>
        <taxon>PACMAD clade</taxon>
        <taxon>Chloridoideae</taxon>
        <taxon>Cynodonteae</taxon>
        <taxon>Eleusininae</taxon>
        <taxon>Eleusine</taxon>
    </lineage>
</organism>
<reference evidence="1" key="1">
    <citation type="journal article" date="2018" name="DNA Res.">
        <title>Multiple hybrid de novo genome assembly of finger millet, an orphan allotetraploid crop.</title>
        <authorList>
            <person name="Hatakeyama M."/>
            <person name="Aluri S."/>
            <person name="Balachadran M.T."/>
            <person name="Sivarajan S.R."/>
            <person name="Patrignani A."/>
            <person name="Gruter S."/>
            <person name="Poveda L."/>
            <person name="Shimizu-Inatsugi R."/>
            <person name="Baeten J."/>
            <person name="Francoijs K.J."/>
            <person name="Nataraja K.N."/>
            <person name="Reddy Y.A.N."/>
            <person name="Phadnis S."/>
            <person name="Ravikumar R.L."/>
            <person name="Schlapbach R."/>
            <person name="Sreeman S.M."/>
            <person name="Shimizu K.K."/>
        </authorList>
    </citation>
    <scope>NUCLEOTIDE SEQUENCE</scope>
</reference>
<comment type="caution">
    <text evidence="1">The sequence shown here is derived from an EMBL/GenBank/DDBJ whole genome shotgun (WGS) entry which is preliminary data.</text>
</comment>
<keyword evidence="2" id="KW-1185">Reference proteome</keyword>
<gene>
    <name evidence="1" type="primary">gb27869</name>
    <name evidence="1" type="ORF">PR202_gb27869</name>
</gene>
<accession>A0AAV5FVR2</accession>
<evidence type="ECO:0000313" key="2">
    <source>
        <dbReference type="Proteomes" id="UP001054889"/>
    </source>
</evidence>
<dbReference type="Proteomes" id="UP001054889">
    <property type="component" value="Unassembled WGS sequence"/>
</dbReference>
<evidence type="ECO:0000313" key="1">
    <source>
        <dbReference type="EMBL" id="GJN38795.1"/>
    </source>
</evidence>
<sequence length="92" mass="10572">MLQPVFILDYKLRSLILHICSCAPYACINQRIWHLDVDIRLAVNVGKIWSAALYARSTLPPKSSSTDAFKLSKALEWQLLEETARLLRFIIL</sequence>
<dbReference type="EMBL" id="BQKI01000097">
    <property type="protein sequence ID" value="GJN38795.1"/>
    <property type="molecule type" value="Genomic_DNA"/>
</dbReference>